<proteinExistence type="predicted"/>
<keyword evidence="2" id="KW-1185">Reference proteome</keyword>
<protein>
    <recommendedName>
        <fullName evidence="3">Phage head morphogenesis domain-containing protein</fullName>
    </recommendedName>
</protein>
<dbReference type="InterPro" id="IPR057369">
    <property type="entry name" value="VG15"/>
</dbReference>
<dbReference type="Pfam" id="PF25310">
    <property type="entry name" value="VG15"/>
    <property type="match status" value="1"/>
</dbReference>
<dbReference type="EMBL" id="LWGR01000021">
    <property type="protein sequence ID" value="KZM68470.1"/>
    <property type="molecule type" value="Genomic_DNA"/>
</dbReference>
<name>A0A164HFK8_9NOCA</name>
<evidence type="ECO:0000313" key="1">
    <source>
        <dbReference type="EMBL" id="KZM68470.1"/>
    </source>
</evidence>
<comment type="caution">
    <text evidence="1">The sequence shown here is derived from an EMBL/GenBank/DDBJ whole genome shotgun (WGS) entry which is preliminary data.</text>
</comment>
<gene>
    <name evidence="1" type="ORF">AWN90_11405</name>
</gene>
<evidence type="ECO:0008006" key="3">
    <source>
        <dbReference type="Google" id="ProtNLM"/>
    </source>
</evidence>
<dbReference type="RefSeq" id="WP_067580102.1">
    <property type="nucleotide sequence ID" value="NZ_JABMCZ010000002.1"/>
</dbReference>
<reference evidence="1 2" key="1">
    <citation type="submission" date="2016-04" db="EMBL/GenBank/DDBJ databases">
        <authorList>
            <person name="Evans L.H."/>
            <person name="Alamgir A."/>
            <person name="Owens N."/>
            <person name="Weber N.D."/>
            <person name="Virtaneva K."/>
            <person name="Barbian K."/>
            <person name="Babar A."/>
            <person name="Rosenke K."/>
        </authorList>
    </citation>
    <scope>NUCLEOTIDE SEQUENCE [LARGE SCALE GENOMIC DNA]</scope>
    <source>
        <strain evidence="1 2">IFM 0406</strain>
    </source>
</reference>
<dbReference type="AlphaFoldDB" id="A0A164HFK8"/>
<accession>A0A164HFK8</accession>
<dbReference type="STRING" id="455432.AWN90_11405"/>
<dbReference type="Proteomes" id="UP000076512">
    <property type="component" value="Unassembled WGS sequence"/>
</dbReference>
<organism evidence="1 2">
    <name type="scientific">Nocardia terpenica</name>
    <dbReference type="NCBI Taxonomy" id="455432"/>
    <lineage>
        <taxon>Bacteria</taxon>
        <taxon>Bacillati</taxon>
        <taxon>Actinomycetota</taxon>
        <taxon>Actinomycetes</taxon>
        <taxon>Mycobacteriales</taxon>
        <taxon>Nocardiaceae</taxon>
        <taxon>Nocardia</taxon>
    </lineage>
</organism>
<dbReference type="OrthoDB" id="3194844at2"/>
<evidence type="ECO:0000313" key="2">
    <source>
        <dbReference type="Proteomes" id="UP000076512"/>
    </source>
</evidence>
<sequence>MNTVEAASELRSVLNDMTVVMAGELGELFDRAAEADPVALRALVVEAYPEIVTPWAVTAAEASALWYEQLAPELDYTAVPAAPAPVEQLQGSAAWATTQDKALELLIGSAQRTIFGASRDTVAGAAERERGAVWARTASPSACPWCRMLATRGAVYSGRLVRERSGDTGRLVTEKGKRYHDNCRCLAIAIRPGRSYEPPSYMQRWEEEYREARDVAGSGDPKAIMAAYRELLKP</sequence>